<evidence type="ECO:0000313" key="2">
    <source>
        <dbReference type="EMBL" id="KAK1693374.1"/>
    </source>
</evidence>
<dbReference type="AlphaFoldDB" id="A0AAD8TW80"/>
<name>A0AAD8TW80_LOLMU</name>
<feature type="region of interest" description="Disordered" evidence="1">
    <location>
        <begin position="46"/>
        <end position="74"/>
    </location>
</feature>
<dbReference type="EMBL" id="JAUUTY010000001">
    <property type="protein sequence ID" value="KAK1693374.1"/>
    <property type="molecule type" value="Genomic_DNA"/>
</dbReference>
<gene>
    <name evidence="2" type="ORF">QYE76_010071</name>
</gene>
<sequence length="161" mass="18016">MHLLRQGFMPSYNCWTKHGERGVIMEEDEEGDDFIDENYLDHFGDTFMEDAEGGEGEGEGEEEARDEPADDLGRTIADARRGCETKKERKNLDRIGIAIPPQLLGECPVTPIDEEKPACWLSDKKGIHPLLLAGEIRYSGQMAAPKRSTSRDREGPGTLPR</sequence>
<evidence type="ECO:0000256" key="1">
    <source>
        <dbReference type="SAM" id="MobiDB-lite"/>
    </source>
</evidence>
<feature type="region of interest" description="Disordered" evidence="1">
    <location>
        <begin position="141"/>
        <end position="161"/>
    </location>
</feature>
<accession>A0AAD8TW80</accession>
<feature type="compositionally biased region" description="Acidic residues" evidence="1">
    <location>
        <begin position="47"/>
        <end position="70"/>
    </location>
</feature>
<proteinExistence type="predicted"/>
<evidence type="ECO:0000313" key="3">
    <source>
        <dbReference type="Proteomes" id="UP001231189"/>
    </source>
</evidence>
<keyword evidence="3" id="KW-1185">Reference proteome</keyword>
<dbReference type="Proteomes" id="UP001231189">
    <property type="component" value="Unassembled WGS sequence"/>
</dbReference>
<reference evidence="2" key="1">
    <citation type="submission" date="2023-07" db="EMBL/GenBank/DDBJ databases">
        <title>A chromosome-level genome assembly of Lolium multiflorum.</title>
        <authorList>
            <person name="Chen Y."/>
            <person name="Copetti D."/>
            <person name="Kolliker R."/>
            <person name="Studer B."/>
        </authorList>
    </citation>
    <scope>NUCLEOTIDE SEQUENCE</scope>
    <source>
        <strain evidence="2">02402/16</strain>
        <tissue evidence="2">Leaf</tissue>
    </source>
</reference>
<comment type="caution">
    <text evidence="2">The sequence shown here is derived from an EMBL/GenBank/DDBJ whole genome shotgun (WGS) entry which is preliminary data.</text>
</comment>
<organism evidence="2 3">
    <name type="scientific">Lolium multiflorum</name>
    <name type="common">Italian ryegrass</name>
    <name type="synonym">Lolium perenne subsp. multiflorum</name>
    <dbReference type="NCBI Taxonomy" id="4521"/>
    <lineage>
        <taxon>Eukaryota</taxon>
        <taxon>Viridiplantae</taxon>
        <taxon>Streptophyta</taxon>
        <taxon>Embryophyta</taxon>
        <taxon>Tracheophyta</taxon>
        <taxon>Spermatophyta</taxon>
        <taxon>Magnoliopsida</taxon>
        <taxon>Liliopsida</taxon>
        <taxon>Poales</taxon>
        <taxon>Poaceae</taxon>
        <taxon>BOP clade</taxon>
        <taxon>Pooideae</taxon>
        <taxon>Poodae</taxon>
        <taxon>Poeae</taxon>
        <taxon>Poeae Chloroplast Group 2 (Poeae type)</taxon>
        <taxon>Loliodinae</taxon>
        <taxon>Loliinae</taxon>
        <taxon>Lolium</taxon>
    </lineage>
</organism>
<protein>
    <submittedName>
        <fullName evidence="2">Uncharacterized protein</fullName>
    </submittedName>
</protein>